<dbReference type="Gene3D" id="3.30.530.20">
    <property type="match status" value="1"/>
</dbReference>
<organism evidence="1 2">
    <name type="scientific">Nocardia jiangxiensis</name>
    <dbReference type="NCBI Taxonomy" id="282685"/>
    <lineage>
        <taxon>Bacteria</taxon>
        <taxon>Bacillati</taxon>
        <taxon>Actinomycetota</taxon>
        <taxon>Actinomycetes</taxon>
        <taxon>Mycobacteriales</taxon>
        <taxon>Nocardiaceae</taxon>
        <taxon>Nocardia</taxon>
    </lineage>
</organism>
<dbReference type="RefSeq" id="WP_387405986.1">
    <property type="nucleotide sequence ID" value="NZ_JBIAQY010000013.1"/>
</dbReference>
<dbReference type="SUPFAM" id="SSF55961">
    <property type="entry name" value="Bet v1-like"/>
    <property type="match status" value="1"/>
</dbReference>
<dbReference type="Proteomes" id="UP001601992">
    <property type="component" value="Unassembled WGS sequence"/>
</dbReference>
<evidence type="ECO:0000313" key="2">
    <source>
        <dbReference type="Proteomes" id="UP001601992"/>
    </source>
</evidence>
<sequence>MTYPVRTITIDIDRSFDEVADFLAEPLNFPRWATGLSSGIEPGSPSTGAEPGEWIAAAPQGTAFVRFSPPNAYGVADHQVRLPDGSVVHIPLRAMRNGDGTTIAFTLFRLPDVDDEQFDTDSDWVRRDLNALKALLEK</sequence>
<name>A0ABW6S7S8_9NOCA</name>
<comment type="caution">
    <text evidence="1">The sequence shown here is derived from an EMBL/GenBank/DDBJ whole genome shotgun (WGS) entry which is preliminary data.</text>
</comment>
<reference evidence="1 2" key="1">
    <citation type="submission" date="2024-10" db="EMBL/GenBank/DDBJ databases">
        <title>The Natural Products Discovery Center: Release of the First 8490 Sequenced Strains for Exploring Actinobacteria Biosynthetic Diversity.</title>
        <authorList>
            <person name="Kalkreuter E."/>
            <person name="Kautsar S.A."/>
            <person name="Yang D."/>
            <person name="Bader C.D."/>
            <person name="Teijaro C.N."/>
            <person name="Fluegel L."/>
            <person name="Davis C.M."/>
            <person name="Simpson J.R."/>
            <person name="Lauterbach L."/>
            <person name="Steele A.D."/>
            <person name="Gui C."/>
            <person name="Meng S."/>
            <person name="Li G."/>
            <person name="Viehrig K."/>
            <person name="Ye F."/>
            <person name="Su P."/>
            <person name="Kiefer A.F."/>
            <person name="Nichols A."/>
            <person name="Cepeda A.J."/>
            <person name="Yan W."/>
            <person name="Fan B."/>
            <person name="Jiang Y."/>
            <person name="Adhikari A."/>
            <person name="Zheng C.-J."/>
            <person name="Schuster L."/>
            <person name="Cowan T.M."/>
            <person name="Smanski M.J."/>
            <person name="Chevrette M.G."/>
            <person name="De Carvalho L.P.S."/>
            <person name="Shen B."/>
        </authorList>
    </citation>
    <scope>NUCLEOTIDE SEQUENCE [LARGE SCALE GENOMIC DNA]</scope>
    <source>
        <strain evidence="1 2">NPDC002593</strain>
    </source>
</reference>
<dbReference type="InterPro" id="IPR023393">
    <property type="entry name" value="START-like_dom_sf"/>
</dbReference>
<protein>
    <submittedName>
        <fullName evidence="1">SRPBCC family protein</fullName>
    </submittedName>
</protein>
<accession>A0ABW6S7S8</accession>
<proteinExistence type="predicted"/>
<keyword evidence="2" id="KW-1185">Reference proteome</keyword>
<dbReference type="EMBL" id="JBIAQY010000013">
    <property type="protein sequence ID" value="MFF3572340.1"/>
    <property type="molecule type" value="Genomic_DNA"/>
</dbReference>
<evidence type="ECO:0000313" key="1">
    <source>
        <dbReference type="EMBL" id="MFF3572340.1"/>
    </source>
</evidence>
<gene>
    <name evidence="1" type="ORF">ACFYXQ_31655</name>
</gene>